<evidence type="ECO:0000256" key="5">
    <source>
        <dbReference type="ARBA" id="ARBA00022691"/>
    </source>
</evidence>
<evidence type="ECO:0000256" key="6">
    <source>
        <dbReference type="HAMAP-Rule" id="MF_01007"/>
    </source>
</evidence>
<dbReference type="GO" id="GO:0071424">
    <property type="term" value="F:rRNA (cytosine-N4-)-methyltransferase activity"/>
    <property type="evidence" value="ECO:0007669"/>
    <property type="project" value="UniProtKB-UniRule"/>
</dbReference>
<keyword evidence="5 6" id="KW-0949">S-adenosyl-L-methionine</keyword>
<feature type="binding site" evidence="6">
    <location>
        <begin position="33"/>
        <end position="35"/>
    </location>
    <ligand>
        <name>S-adenosyl-L-methionine</name>
        <dbReference type="ChEBI" id="CHEBI:59789"/>
    </ligand>
</feature>
<dbReference type="Pfam" id="PF01795">
    <property type="entry name" value="Methyltransf_5"/>
    <property type="match status" value="1"/>
</dbReference>
<dbReference type="PIRSF" id="PIRSF004486">
    <property type="entry name" value="MraW"/>
    <property type="match status" value="1"/>
</dbReference>
<dbReference type="PANTHER" id="PTHR11265">
    <property type="entry name" value="S-ADENOSYL-METHYLTRANSFERASE MRAW"/>
    <property type="match status" value="1"/>
</dbReference>
<evidence type="ECO:0000256" key="2">
    <source>
        <dbReference type="ARBA" id="ARBA00022552"/>
    </source>
</evidence>
<accession>A0A9D9IYH3</accession>
<reference evidence="8" key="1">
    <citation type="submission" date="2020-10" db="EMBL/GenBank/DDBJ databases">
        <authorList>
            <person name="Gilroy R."/>
        </authorList>
    </citation>
    <scope>NUCLEOTIDE SEQUENCE</scope>
    <source>
        <strain evidence="8">B3-1481</strain>
    </source>
</reference>
<feature type="compositionally biased region" description="Basic and acidic residues" evidence="7">
    <location>
        <begin position="306"/>
        <end position="320"/>
    </location>
</feature>
<comment type="catalytic activity">
    <reaction evidence="6">
        <text>cytidine(1402) in 16S rRNA + S-adenosyl-L-methionine = N(4)-methylcytidine(1402) in 16S rRNA + S-adenosyl-L-homocysteine + H(+)</text>
        <dbReference type="Rhea" id="RHEA:42928"/>
        <dbReference type="Rhea" id="RHEA-COMP:10286"/>
        <dbReference type="Rhea" id="RHEA-COMP:10287"/>
        <dbReference type="ChEBI" id="CHEBI:15378"/>
        <dbReference type="ChEBI" id="CHEBI:57856"/>
        <dbReference type="ChEBI" id="CHEBI:59789"/>
        <dbReference type="ChEBI" id="CHEBI:74506"/>
        <dbReference type="ChEBI" id="CHEBI:82748"/>
        <dbReference type="EC" id="2.1.1.199"/>
    </reaction>
</comment>
<dbReference type="EC" id="2.1.1.199" evidence="6"/>
<feature type="binding site" evidence="6">
    <location>
        <position position="107"/>
    </location>
    <ligand>
        <name>S-adenosyl-L-methionine</name>
        <dbReference type="ChEBI" id="CHEBI:59789"/>
    </ligand>
</feature>
<evidence type="ECO:0000313" key="9">
    <source>
        <dbReference type="Proteomes" id="UP000823769"/>
    </source>
</evidence>
<evidence type="ECO:0000256" key="7">
    <source>
        <dbReference type="SAM" id="MobiDB-lite"/>
    </source>
</evidence>
<organism evidence="8 9">
    <name type="scientific">Candidatus Cryptobacteroides avistercoris</name>
    <dbReference type="NCBI Taxonomy" id="2840758"/>
    <lineage>
        <taxon>Bacteria</taxon>
        <taxon>Pseudomonadati</taxon>
        <taxon>Bacteroidota</taxon>
        <taxon>Bacteroidia</taxon>
        <taxon>Bacteroidales</taxon>
        <taxon>Candidatus Cryptobacteroides</taxon>
    </lineage>
</organism>
<gene>
    <name evidence="6 8" type="primary">rsmH</name>
    <name evidence="8" type="ORF">IAB76_07035</name>
</gene>
<keyword evidence="4 6" id="KW-0808">Transferase</keyword>
<dbReference type="Proteomes" id="UP000823769">
    <property type="component" value="Unassembled WGS sequence"/>
</dbReference>
<dbReference type="InterPro" id="IPR029063">
    <property type="entry name" value="SAM-dependent_MTases_sf"/>
</dbReference>
<dbReference type="SUPFAM" id="SSF81799">
    <property type="entry name" value="Putative methyltransferase TM0872, insert domain"/>
    <property type="match status" value="1"/>
</dbReference>
<sequence>MNGYHNPVLLHPSVDAIVTNPDGCYADATFGGGGHSREILSRLSSKGRLLAFDRDSDALAQAPDDPRLILIHNNFRFIHNYVLLQAAGDAAEGAADFKGGVDGILADLGVSSHQFDTAERGFSFRYDSPLDMRMNAQGGRTAADIVNSYTQEELENVLRLYGEVDNARRLSQLITEARAAAPILTTGDLDKALAPALPSFAQHKQLARIYQAFRIEVNDEMRSLEKFLSGAARSLKPGGRLAVITYHSIEDRMVKNFIRTGNVEGKEIKDAFGRSTAPLRAVNRKPVVPAEEEIAANTRARSAKLRVAERPADNEGGRGR</sequence>
<dbReference type="InterPro" id="IPR023397">
    <property type="entry name" value="SAM-dep_MeTrfase_MraW_recog"/>
</dbReference>
<keyword evidence="3 6" id="KW-0489">Methyltransferase</keyword>
<dbReference type="GO" id="GO:0070475">
    <property type="term" value="P:rRNA base methylation"/>
    <property type="evidence" value="ECO:0007669"/>
    <property type="project" value="UniProtKB-UniRule"/>
</dbReference>
<feature type="binding site" evidence="6">
    <location>
        <position position="53"/>
    </location>
    <ligand>
        <name>S-adenosyl-L-methionine</name>
        <dbReference type="ChEBI" id="CHEBI:59789"/>
    </ligand>
</feature>
<feature type="binding site" evidence="6">
    <location>
        <position position="75"/>
    </location>
    <ligand>
        <name>S-adenosyl-L-methionine</name>
        <dbReference type="ChEBI" id="CHEBI:59789"/>
    </ligand>
</feature>
<dbReference type="GO" id="GO:0005737">
    <property type="term" value="C:cytoplasm"/>
    <property type="evidence" value="ECO:0007669"/>
    <property type="project" value="UniProtKB-SubCell"/>
</dbReference>
<dbReference type="SUPFAM" id="SSF53335">
    <property type="entry name" value="S-adenosyl-L-methionine-dependent methyltransferases"/>
    <property type="match status" value="1"/>
</dbReference>
<reference evidence="8" key="2">
    <citation type="journal article" date="2021" name="PeerJ">
        <title>Extensive microbial diversity within the chicken gut microbiome revealed by metagenomics and culture.</title>
        <authorList>
            <person name="Gilroy R."/>
            <person name="Ravi A."/>
            <person name="Getino M."/>
            <person name="Pursley I."/>
            <person name="Horton D.L."/>
            <person name="Alikhan N.F."/>
            <person name="Baker D."/>
            <person name="Gharbi K."/>
            <person name="Hall N."/>
            <person name="Watson M."/>
            <person name="Adriaenssens E.M."/>
            <person name="Foster-Nyarko E."/>
            <person name="Jarju S."/>
            <person name="Secka A."/>
            <person name="Antonio M."/>
            <person name="Oren A."/>
            <person name="Chaudhuri R.R."/>
            <person name="La Ragione R."/>
            <person name="Hildebrand F."/>
            <person name="Pallen M.J."/>
        </authorList>
    </citation>
    <scope>NUCLEOTIDE SEQUENCE</scope>
    <source>
        <strain evidence="8">B3-1481</strain>
    </source>
</reference>
<evidence type="ECO:0000256" key="1">
    <source>
        <dbReference type="ARBA" id="ARBA00010396"/>
    </source>
</evidence>
<dbReference type="Gene3D" id="1.10.150.170">
    <property type="entry name" value="Putative methyltransferase TM0872, insert domain"/>
    <property type="match status" value="1"/>
</dbReference>
<keyword evidence="6" id="KW-0963">Cytoplasm</keyword>
<dbReference type="HAMAP" id="MF_01007">
    <property type="entry name" value="16SrRNA_methyltr_H"/>
    <property type="match status" value="1"/>
</dbReference>
<feature type="region of interest" description="Disordered" evidence="7">
    <location>
        <begin position="299"/>
        <end position="320"/>
    </location>
</feature>
<comment type="subcellular location">
    <subcellularLocation>
        <location evidence="6">Cytoplasm</location>
    </subcellularLocation>
</comment>
<evidence type="ECO:0000313" key="8">
    <source>
        <dbReference type="EMBL" id="MBO8480840.1"/>
    </source>
</evidence>
<keyword evidence="2 6" id="KW-0698">rRNA processing</keyword>
<dbReference type="InterPro" id="IPR002903">
    <property type="entry name" value="RsmH"/>
</dbReference>
<dbReference type="EMBL" id="JADILW010000106">
    <property type="protein sequence ID" value="MBO8480840.1"/>
    <property type="molecule type" value="Genomic_DNA"/>
</dbReference>
<dbReference type="NCBIfam" id="TIGR00006">
    <property type="entry name" value="16S rRNA (cytosine(1402)-N(4))-methyltransferase RsmH"/>
    <property type="match status" value="1"/>
</dbReference>
<evidence type="ECO:0000256" key="4">
    <source>
        <dbReference type="ARBA" id="ARBA00022679"/>
    </source>
</evidence>
<comment type="function">
    <text evidence="6">Specifically methylates the N4 position of cytidine in position 1402 (C1402) of 16S rRNA.</text>
</comment>
<dbReference type="AlphaFoldDB" id="A0A9D9IYH3"/>
<feature type="binding site" evidence="6">
    <location>
        <position position="114"/>
    </location>
    <ligand>
        <name>S-adenosyl-L-methionine</name>
        <dbReference type="ChEBI" id="CHEBI:59789"/>
    </ligand>
</feature>
<name>A0A9D9IYH3_9BACT</name>
<evidence type="ECO:0000256" key="3">
    <source>
        <dbReference type="ARBA" id="ARBA00022603"/>
    </source>
</evidence>
<comment type="caution">
    <text evidence="8">The sequence shown here is derived from an EMBL/GenBank/DDBJ whole genome shotgun (WGS) entry which is preliminary data.</text>
</comment>
<dbReference type="Gene3D" id="3.40.50.150">
    <property type="entry name" value="Vaccinia Virus protein VP39"/>
    <property type="match status" value="1"/>
</dbReference>
<proteinExistence type="inferred from homology"/>
<dbReference type="PANTHER" id="PTHR11265:SF0">
    <property type="entry name" value="12S RRNA N4-METHYLCYTIDINE METHYLTRANSFERASE"/>
    <property type="match status" value="1"/>
</dbReference>
<comment type="similarity">
    <text evidence="1 6">Belongs to the methyltransferase superfamily. RsmH family.</text>
</comment>
<protein>
    <recommendedName>
        <fullName evidence="6">Ribosomal RNA small subunit methyltransferase H</fullName>
        <ecNumber evidence="6">2.1.1.199</ecNumber>
    </recommendedName>
    <alternativeName>
        <fullName evidence="6">16S rRNA m(4)C1402 methyltransferase</fullName>
    </alternativeName>
    <alternativeName>
        <fullName evidence="6">rRNA (cytosine-N(4)-)-methyltransferase RsmH</fullName>
    </alternativeName>
</protein>